<evidence type="ECO:0000256" key="1">
    <source>
        <dbReference type="ARBA" id="ARBA00004429"/>
    </source>
</evidence>
<evidence type="ECO:0000256" key="6">
    <source>
        <dbReference type="ARBA" id="ARBA00023136"/>
    </source>
</evidence>
<evidence type="ECO:0000256" key="2">
    <source>
        <dbReference type="ARBA" id="ARBA00022475"/>
    </source>
</evidence>
<evidence type="ECO:0000256" key="4">
    <source>
        <dbReference type="ARBA" id="ARBA00022692"/>
    </source>
</evidence>
<feature type="transmembrane region" description="Helical" evidence="7">
    <location>
        <begin position="55"/>
        <end position="71"/>
    </location>
</feature>
<dbReference type="Proteomes" id="UP000282892">
    <property type="component" value="Chromosome"/>
</dbReference>
<evidence type="ECO:0000256" key="5">
    <source>
        <dbReference type="ARBA" id="ARBA00022989"/>
    </source>
</evidence>
<feature type="transmembrane region" description="Helical" evidence="7">
    <location>
        <begin position="7"/>
        <end position="35"/>
    </location>
</feature>
<protein>
    <submittedName>
        <fullName evidence="9">TRAP transporter large permease</fullName>
    </submittedName>
</protein>
<keyword evidence="4 7" id="KW-0812">Transmembrane</keyword>
<dbReference type="PIRSF" id="PIRSF006066">
    <property type="entry name" value="HI0050"/>
    <property type="match status" value="1"/>
</dbReference>
<dbReference type="EMBL" id="CP022572">
    <property type="protein sequence ID" value="AZU62298.1"/>
    <property type="molecule type" value="Genomic_DNA"/>
</dbReference>
<feature type="domain" description="TRAP C4-dicarboxylate transport system permease DctM subunit" evidence="8">
    <location>
        <begin position="9"/>
        <end position="430"/>
    </location>
</feature>
<dbReference type="AlphaFoldDB" id="A0A3Q9QUX0"/>
<evidence type="ECO:0000313" key="9">
    <source>
        <dbReference type="EMBL" id="AZU62298.1"/>
    </source>
</evidence>
<proteinExistence type="predicted"/>
<feature type="transmembrane region" description="Helical" evidence="7">
    <location>
        <begin position="372"/>
        <end position="394"/>
    </location>
</feature>
<evidence type="ECO:0000256" key="7">
    <source>
        <dbReference type="SAM" id="Phobius"/>
    </source>
</evidence>
<dbReference type="GO" id="GO:0005886">
    <property type="term" value="C:plasma membrane"/>
    <property type="evidence" value="ECO:0007669"/>
    <property type="project" value="UniProtKB-SubCell"/>
</dbReference>
<keyword evidence="10" id="KW-1185">Reference proteome</keyword>
<keyword evidence="6 7" id="KW-0472">Membrane</keyword>
<sequence>MGTVTLMLFGFLAILVILQVPIAIALATASLLVVIIEGTVPLTLFIQTSFSSMDSFPLVAIPFFILAGDIMSRGGMARRLVEFIQSFVGSLTGSLGIITIIASFIFAAISGSGAATVASIGAILIPYMLKNGYAPGYAASISASAGALGPIVPPSIVFILYGVMSNSSISDLFIAGIFPGVLVAVALLIVNYFISKKEGFGLLNKKTVLETATTAVENEKVSFWKALNEAKWALLAPILILGGIYGGVVTPTEAAVVAVVYSLVICIFIYREFTMNELMETFLQSARTTGSVLIFVSAATFFGQVLSIERIPQFLADTIQGITTNPIIILLIINIFLLIVGMFMETVAAVLIFVPLLLPIVLPLGIDPIHFGMIICLNLSLGLITPPLGINLFIGSNIANIPFEKTFRYVAPIFGALLVVLLIITYVPSITLFLPHLIGG</sequence>
<feature type="transmembrane region" description="Helical" evidence="7">
    <location>
        <begin position="285"/>
        <end position="306"/>
    </location>
</feature>
<feature type="transmembrane region" description="Helical" evidence="7">
    <location>
        <begin position="141"/>
        <end position="161"/>
    </location>
</feature>
<feature type="transmembrane region" description="Helical" evidence="7">
    <location>
        <begin position="230"/>
        <end position="248"/>
    </location>
</feature>
<feature type="transmembrane region" description="Helical" evidence="7">
    <location>
        <begin position="173"/>
        <end position="194"/>
    </location>
</feature>
<dbReference type="KEGG" id="nmk:CHR53_13950"/>
<evidence type="ECO:0000313" key="10">
    <source>
        <dbReference type="Proteomes" id="UP000282892"/>
    </source>
</evidence>
<name>A0A3Q9QUX0_9BACI</name>
<evidence type="ECO:0000256" key="3">
    <source>
        <dbReference type="ARBA" id="ARBA00022519"/>
    </source>
</evidence>
<dbReference type="GO" id="GO:0022857">
    <property type="term" value="F:transmembrane transporter activity"/>
    <property type="evidence" value="ECO:0007669"/>
    <property type="project" value="TreeGrafter"/>
</dbReference>
<feature type="transmembrane region" description="Helical" evidence="7">
    <location>
        <begin position="254"/>
        <end position="273"/>
    </location>
</feature>
<dbReference type="PANTHER" id="PTHR33362">
    <property type="entry name" value="SIALIC ACID TRAP TRANSPORTER PERMEASE PROTEIN SIAT-RELATED"/>
    <property type="match status" value="1"/>
</dbReference>
<feature type="transmembrane region" description="Helical" evidence="7">
    <location>
        <begin position="112"/>
        <end position="129"/>
    </location>
</feature>
<dbReference type="Pfam" id="PF06808">
    <property type="entry name" value="DctM"/>
    <property type="match status" value="1"/>
</dbReference>
<evidence type="ECO:0000259" key="8">
    <source>
        <dbReference type="Pfam" id="PF06808"/>
    </source>
</evidence>
<feature type="transmembrane region" description="Helical" evidence="7">
    <location>
        <begin position="347"/>
        <end position="366"/>
    </location>
</feature>
<keyword evidence="5 7" id="KW-1133">Transmembrane helix</keyword>
<accession>A0A3Q9QUX0</accession>
<comment type="subcellular location">
    <subcellularLocation>
        <location evidence="1">Cell inner membrane</location>
        <topology evidence="1">Multi-pass membrane protein</topology>
    </subcellularLocation>
</comment>
<feature type="transmembrane region" description="Helical" evidence="7">
    <location>
        <begin position="318"/>
        <end position="340"/>
    </location>
</feature>
<reference evidence="9 10" key="1">
    <citation type="submission" date="2017-07" db="EMBL/GenBank/DDBJ databases">
        <title>The complete genome sequence of Bacillus mesonae strain H20-5, an efficient strain improving plant abiotic stress resistance.</title>
        <authorList>
            <person name="Kim S.Y."/>
            <person name="Song H."/>
            <person name="Sang M.K."/>
            <person name="Weon H.-Y."/>
            <person name="Song J."/>
        </authorList>
    </citation>
    <scope>NUCLEOTIDE SEQUENCE [LARGE SCALE GENOMIC DNA]</scope>
    <source>
        <strain evidence="9 10">H20-5</strain>
    </source>
</reference>
<keyword evidence="2" id="KW-1003">Cell membrane</keyword>
<dbReference type="NCBIfam" id="TIGR00786">
    <property type="entry name" value="dctM"/>
    <property type="match status" value="1"/>
</dbReference>
<dbReference type="STRING" id="1193713.GCA_001636315_05226"/>
<dbReference type="InterPro" id="IPR010656">
    <property type="entry name" value="DctM"/>
</dbReference>
<gene>
    <name evidence="9" type="ORF">CHR53_13950</name>
</gene>
<feature type="transmembrane region" description="Helical" evidence="7">
    <location>
        <begin position="83"/>
        <end position="106"/>
    </location>
</feature>
<feature type="transmembrane region" description="Helical" evidence="7">
    <location>
        <begin position="406"/>
        <end position="427"/>
    </location>
</feature>
<dbReference type="PANTHER" id="PTHR33362:SF3">
    <property type="entry name" value="SIALIC ACID TRAP TRANSPORTER PERMEASE PROTEIN SIAT"/>
    <property type="match status" value="1"/>
</dbReference>
<keyword evidence="3" id="KW-0997">Cell inner membrane</keyword>
<dbReference type="InterPro" id="IPR004681">
    <property type="entry name" value="TRAP_DctM"/>
</dbReference>
<organism evidence="9 10">
    <name type="scientific">Neobacillus mesonae</name>
    <dbReference type="NCBI Taxonomy" id="1193713"/>
    <lineage>
        <taxon>Bacteria</taxon>
        <taxon>Bacillati</taxon>
        <taxon>Bacillota</taxon>
        <taxon>Bacilli</taxon>
        <taxon>Bacillales</taxon>
        <taxon>Bacillaceae</taxon>
        <taxon>Neobacillus</taxon>
    </lineage>
</organism>
<dbReference type="OrthoDB" id="9785600at2"/>
<dbReference type="RefSeq" id="WP_066399270.1">
    <property type="nucleotide sequence ID" value="NZ_CP022572.1"/>
</dbReference>